<protein>
    <submittedName>
        <fullName evidence="2">Uncharacterized protein</fullName>
    </submittedName>
</protein>
<organism evidence="2 3">
    <name type="scientific">Caerostris darwini</name>
    <dbReference type="NCBI Taxonomy" id="1538125"/>
    <lineage>
        <taxon>Eukaryota</taxon>
        <taxon>Metazoa</taxon>
        <taxon>Ecdysozoa</taxon>
        <taxon>Arthropoda</taxon>
        <taxon>Chelicerata</taxon>
        <taxon>Arachnida</taxon>
        <taxon>Araneae</taxon>
        <taxon>Araneomorphae</taxon>
        <taxon>Entelegynae</taxon>
        <taxon>Araneoidea</taxon>
        <taxon>Araneidae</taxon>
        <taxon>Caerostris</taxon>
    </lineage>
</organism>
<evidence type="ECO:0000313" key="2">
    <source>
        <dbReference type="EMBL" id="GIY78800.1"/>
    </source>
</evidence>
<evidence type="ECO:0000313" key="3">
    <source>
        <dbReference type="Proteomes" id="UP001054837"/>
    </source>
</evidence>
<keyword evidence="1" id="KW-1133">Transmembrane helix</keyword>
<evidence type="ECO:0000256" key="1">
    <source>
        <dbReference type="SAM" id="Phobius"/>
    </source>
</evidence>
<keyword evidence="3" id="KW-1185">Reference proteome</keyword>
<accession>A0AAV4W9R0</accession>
<comment type="caution">
    <text evidence="2">The sequence shown here is derived from an EMBL/GenBank/DDBJ whole genome shotgun (WGS) entry which is preliminary data.</text>
</comment>
<sequence>MVAQVKPPPALCLSFGQPLRGKRDGLDSLWFVDMVVLFWEMGYRVDCGGGVFLSVVVLNMMLKNRYIKIINLQSQHT</sequence>
<name>A0AAV4W9R0_9ARAC</name>
<dbReference type="EMBL" id="BPLQ01014278">
    <property type="protein sequence ID" value="GIY78800.1"/>
    <property type="molecule type" value="Genomic_DNA"/>
</dbReference>
<proteinExistence type="predicted"/>
<feature type="transmembrane region" description="Helical" evidence="1">
    <location>
        <begin position="41"/>
        <end position="62"/>
    </location>
</feature>
<dbReference type="AlphaFoldDB" id="A0AAV4W9R0"/>
<reference evidence="2 3" key="1">
    <citation type="submission" date="2021-06" db="EMBL/GenBank/DDBJ databases">
        <title>Caerostris darwini draft genome.</title>
        <authorList>
            <person name="Kono N."/>
            <person name="Arakawa K."/>
        </authorList>
    </citation>
    <scope>NUCLEOTIDE SEQUENCE [LARGE SCALE GENOMIC DNA]</scope>
</reference>
<keyword evidence="1" id="KW-0472">Membrane</keyword>
<dbReference type="Proteomes" id="UP001054837">
    <property type="component" value="Unassembled WGS sequence"/>
</dbReference>
<gene>
    <name evidence="2" type="ORF">CDAR_391311</name>
</gene>
<keyword evidence="1" id="KW-0812">Transmembrane</keyword>